<dbReference type="PANTHER" id="PTHR30250:SF11">
    <property type="entry name" value="O-ANTIGEN TRANSPORTER-RELATED"/>
    <property type="match status" value="1"/>
</dbReference>
<feature type="transmembrane region" description="Helical" evidence="6">
    <location>
        <begin position="216"/>
        <end position="237"/>
    </location>
</feature>
<dbReference type="InterPro" id="IPR050833">
    <property type="entry name" value="Poly_Biosynth_Transport"/>
</dbReference>
<feature type="transmembrane region" description="Helical" evidence="6">
    <location>
        <begin position="79"/>
        <end position="108"/>
    </location>
</feature>
<dbReference type="Pfam" id="PF01943">
    <property type="entry name" value="Polysacc_synt"/>
    <property type="match status" value="1"/>
</dbReference>
<feature type="transmembrane region" description="Helical" evidence="6">
    <location>
        <begin position="417"/>
        <end position="434"/>
    </location>
</feature>
<feature type="transmembrane region" description="Helical" evidence="6">
    <location>
        <begin position="152"/>
        <end position="172"/>
    </location>
</feature>
<evidence type="ECO:0000256" key="2">
    <source>
        <dbReference type="ARBA" id="ARBA00022475"/>
    </source>
</evidence>
<dbReference type="PANTHER" id="PTHR30250">
    <property type="entry name" value="PST FAMILY PREDICTED COLANIC ACID TRANSPORTER"/>
    <property type="match status" value="1"/>
</dbReference>
<comment type="subcellular location">
    <subcellularLocation>
        <location evidence="1">Cell membrane</location>
        <topology evidence="1">Multi-pass membrane protein</topology>
    </subcellularLocation>
</comment>
<reference evidence="8" key="1">
    <citation type="submission" date="2016-10" db="EMBL/GenBank/DDBJ databases">
        <authorList>
            <person name="Varghese N."/>
            <person name="Submissions S."/>
        </authorList>
    </citation>
    <scope>NUCLEOTIDE SEQUENCE [LARGE SCALE GENOMIC DNA]</scope>
    <source>
        <strain evidence="8">CGMCC 1.6854</strain>
    </source>
</reference>
<name>A0A1G9YGX8_9BACL</name>
<feature type="transmembrane region" description="Helical" evidence="6">
    <location>
        <begin position="440"/>
        <end position="457"/>
    </location>
</feature>
<keyword evidence="4 6" id="KW-1133">Transmembrane helix</keyword>
<protein>
    <submittedName>
        <fullName evidence="7">Membrane protein involved in the export of O-antigen and teichoic acid</fullName>
    </submittedName>
</protein>
<feature type="transmembrane region" description="Helical" evidence="6">
    <location>
        <begin position="120"/>
        <end position="140"/>
    </location>
</feature>
<feature type="transmembrane region" description="Helical" evidence="6">
    <location>
        <begin position="12"/>
        <end position="35"/>
    </location>
</feature>
<dbReference type="EMBL" id="FNHW01000001">
    <property type="protein sequence ID" value="SDN07775.1"/>
    <property type="molecule type" value="Genomic_DNA"/>
</dbReference>
<feature type="transmembrane region" description="Helical" evidence="6">
    <location>
        <begin position="384"/>
        <end position="405"/>
    </location>
</feature>
<keyword evidence="3 6" id="KW-0812">Transmembrane</keyword>
<evidence type="ECO:0000313" key="8">
    <source>
        <dbReference type="Proteomes" id="UP000199544"/>
    </source>
</evidence>
<dbReference type="GO" id="GO:0005886">
    <property type="term" value="C:plasma membrane"/>
    <property type="evidence" value="ECO:0007669"/>
    <property type="project" value="UniProtKB-SubCell"/>
</dbReference>
<evidence type="ECO:0000256" key="6">
    <source>
        <dbReference type="SAM" id="Phobius"/>
    </source>
</evidence>
<evidence type="ECO:0000256" key="3">
    <source>
        <dbReference type="ARBA" id="ARBA00022692"/>
    </source>
</evidence>
<evidence type="ECO:0000313" key="7">
    <source>
        <dbReference type="EMBL" id="SDN07775.1"/>
    </source>
</evidence>
<gene>
    <name evidence="7" type="ORF">SAMN04488137_3395</name>
</gene>
<dbReference type="Proteomes" id="UP000199544">
    <property type="component" value="Unassembled WGS sequence"/>
</dbReference>
<organism evidence="7 8">
    <name type="scientific">Fictibacillus solisalsi</name>
    <dbReference type="NCBI Taxonomy" id="459525"/>
    <lineage>
        <taxon>Bacteria</taxon>
        <taxon>Bacillati</taxon>
        <taxon>Bacillota</taxon>
        <taxon>Bacilli</taxon>
        <taxon>Bacillales</taxon>
        <taxon>Fictibacillaceae</taxon>
        <taxon>Fictibacillus</taxon>
    </lineage>
</organism>
<dbReference type="InterPro" id="IPR002797">
    <property type="entry name" value="Polysacc_synth"/>
</dbReference>
<evidence type="ECO:0000256" key="5">
    <source>
        <dbReference type="ARBA" id="ARBA00023136"/>
    </source>
</evidence>
<sequence>MKISGQNTIAKNIFHLFYSTALSSGLNALALIVLASYLHSYHYGLFSVSLALTMIMGFFTDAGLSEIALREGSKKEANLAVIIISYIKIRLLLLVATFLFGFIIIHFLHMGQGELLRTSHFLSVPMVIGIALQSIGTTFFQMTEKMQYIGLIRMMSALLLVGMTSLGMLFSAEPLVMCVLYGSSYLLAGIFALCLVMNQVKLKMRLPFHKGMMEHFGFFTLSGLLFMVLPQLGPIVLEKTLSLKQVGLFAVAYRIPQALQQVPFIVAGAYRPVMFRHYHQQNLDKHTEENMMLLKTMSMFGMIMTIPFYYCSDMVITWLFGSEWLFASEPLKILSIMLTLQAMNIALADGLTTRGLQKFRTLVQFITVVLAVLFYSLLSFKSGVVGAAYAGLLIEGLALAGFWIFLPGRWRMAHKVIVPYLIYFFAGLWILNVLLHSKPYLAATVHILLLACMVFLDRDLYRSLTKRLEKSPIKSKTRRKRGIENGL</sequence>
<dbReference type="AlphaFoldDB" id="A0A1G9YGX8"/>
<evidence type="ECO:0000256" key="4">
    <source>
        <dbReference type="ARBA" id="ARBA00022989"/>
    </source>
</evidence>
<keyword evidence="2" id="KW-1003">Cell membrane</keyword>
<keyword evidence="8" id="KW-1185">Reference proteome</keyword>
<dbReference type="STRING" id="459525.SAMN04488137_3395"/>
<accession>A0A1G9YGX8</accession>
<dbReference type="RefSeq" id="WP_170834371.1">
    <property type="nucleotide sequence ID" value="NZ_FNHW01000001.1"/>
</dbReference>
<evidence type="ECO:0000256" key="1">
    <source>
        <dbReference type="ARBA" id="ARBA00004651"/>
    </source>
</evidence>
<proteinExistence type="predicted"/>
<feature type="transmembrane region" description="Helical" evidence="6">
    <location>
        <begin position="178"/>
        <end position="196"/>
    </location>
</feature>
<feature type="transmembrane region" description="Helical" evidence="6">
    <location>
        <begin position="359"/>
        <end position="378"/>
    </location>
</feature>
<keyword evidence="5 6" id="KW-0472">Membrane</keyword>